<evidence type="ECO:0000256" key="3">
    <source>
        <dbReference type="ARBA" id="ARBA00023002"/>
    </source>
</evidence>
<dbReference type="GO" id="GO:0046872">
    <property type="term" value="F:metal ion binding"/>
    <property type="evidence" value="ECO:0007669"/>
    <property type="project" value="UniProtKB-KW"/>
</dbReference>
<protein>
    <recommendedName>
        <fullName evidence="6">Dioxygenase</fullName>
        <ecNumber evidence="6">1.13.11.-</ecNumber>
    </recommendedName>
</protein>
<dbReference type="InterPro" id="IPR004294">
    <property type="entry name" value="Carotenoid_Oase"/>
</dbReference>
<evidence type="ECO:0000256" key="2">
    <source>
        <dbReference type="ARBA" id="ARBA00022723"/>
    </source>
</evidence>
<dbReference type="EMBL" id="WTYV01000003">
    <property type="protein sequence ID" value="MXO71977.1"/>
    <property type="molecule type" value="Genomic_DNA"/>
</dbReference>
<gene>
    <name evidence="7" type="ORF">GRI99_10050</name>
</gene>
<feature type="binding site" evidence="5">
    <location>
        <position position="219"/>
    </location>
    <ligand>
        <name>Fe cation</name>
        <dbReference type="ChEBI" id="CHEBI:24875"/>
        <note>catalytic</note>
    </ligand>
</feature>
<dbReference type="EC" id="1.13.11.-" evidence="6"/>
<evidence type="ECO:0000313" key="7">
    <source>
        <dbReference type="EMBL" id="MXO71977.1"/>
    </source>
</evidence>
<evidence type="ECO:0000256" key="1">
    <source>
        <dbReference type="ARBA" id="ARBA00006787"/>
    </source>
</evidence>
<dbReference type="PANTHER" id="PTHR10543:SF89">
    <property type="entry name" value="CAROTENOID 9,10(9',10')-CLEAVAGE DIOXYGENASE 1"/>
    <property type="match status" value="1"/>
</dbReference>
<comment type="similarity">
    <text evidence="1 6">Belongs to the carotenoid oxygenase family.</text>
</comment>
<feature type="binding site" evidence="5">
    <location>
        <position position="473"/>
    </location>
    <ligand>
        <name>Fe cation</name>
        <dbReference type="ChEBI" id="CHEBI:24875"/>
        <note>catalytic</note>
    </ligand>
</feature>
<feature type="binding site" evidence="5">
    <location>
        <position position="168"/>
    </location>
    <ligand>
        <name>Fe cation</name>
        <dbReference type="ChEBI" id="CHEBI:24875"/>
        <note>catalytic</note>
    </ligand>
</feature>
<evidence type="ECO:0000313" key="8">
    <source>
        <dbReference type="Proteomes" id="UP000466966"/>
    </source>
</evidence>
<dbReference type="GO" id="GO:0016121">
    <property type="term" value="P:carotene catabolic process"/>
    <property type="evidence" value="ECO:0007669"/>
    <property type="project" value="TreeGrafter"/>
</dbReference>
<name>A0A844Z0R2_9SPHN</name>
<evidence type="ECO:0000256" key="6">
    <source>
        <dbReference type="RuleBase" id="RU364048"/>
    </source>
</evidence>
<keyword evidence="6 7" id="KW-0223">Dioxygenase</keyword>
<comment type="cofactor">
    <cofactor evidence="5 6">
        <name>Fe(2+)</name>
        <dbReference type="ChEBI" id="CHEBI:29033"/>
    </cofactor>
    <text evidence="5 6">Binds 1 Fe(2+) ion per subunit.</text>
</comment>
<dbReference type="RefSeq" id="WP_160771903.1">
    <property type="nucleotide sequence ID" value="NZ_WTYV01000003.1"/>
</dbReference>
<dbReference type="Pfam" id="PF03055">
    <property type="entry name" value="RPE65"/>
    <property type="match status" value="1"/>
</dbReference>
<accession>A0A844Z0R2</accession>
<keyword evidence="2 5" id="KW-0479">Metal-binding</keyword>
<dbReference type="PANTHER" id="PTHR10543">
    <property type="entry name" value="BETA-CAROTENE DIOXYGENASE"/>
    <property type="match status" value="1"/>
</dbReference>
<organism evidence="7 8">
    <name type="scientific">Alteraurantiacibacter buctensis</name>
    <dbReference type="NCBI Taxonomy" id="1503981"/>
    <lineage>
        <taxon>Bacteria</taxon>
        <taxon>Pseudomonadati</taxon>
        <taxon>Pseudomonadota</taxon>
        <taxon>Alphaproteobacteria</taxon>
        <taxon>Sphingomonadales</taxon>
        <taxon>Erythrobacteraceae</taxon>
        <taxon>Alteraurantiacibacter</taxon>
    </lineage>
</organism>
<dbReference type="GO" id="GO:0010436">
    <property type="term" value="F:carotenoid dioxygenase activity"/>
    <property type="evidence" value="ECO:0007669"/>
    <property type="project" value="TreeGrafter"/>
</dbReference>
<feature type="binding site" evidence="5">
    <location>
        <position position="282"/>
    </location>
    <ligand>
        <name>Fe cation</name>
        <dbReference type="ChEBI" id="CHEBI:24875"/>
        <note>catalytic</note>
    </ligand>
</feature>
<evidence type="ECO:0000256" key="4">
    <source>
        <dbReference type="ARBA" id="ARBA00023004"/>
    </source>
</evidence>
<comment type="caution">
    <text evidence="7">The sequence shown here is derived from an EMBL/GenBank/DDBJ whole genome shotgun (WGS) entry which is preliminary data.</text>
</comment>
<dbReference type="OrthoDB" id="6636843at2"/>
<reference evidence="7 8" key="1">
    <citation type="submission" date="2019-12" db="EMBL/GenBank/DDBJ databases">
        <title>Genomic-based taxomic classification of the family Erythrobacteraceae.</title>
        <authorList>
            <person name="Xu L."/>
        </authorList>
    </citation>
    <scope>NUCLEOTIDE SEQUENCE [LARGE SCALE GENOMIC DNA]</scope>
    <source>
        <strain evidence="7 8">M0322</strain>
    </source>
</reference>
<keyword evidence="4 5" id="KW-0408">Iron</keyword>
<evidence type="ECO:0000256" key="5">
    <source>
        <dbReference type="PIRSR" id="PIRSR604294-1"/>
    </source>
</evidence>
<keyword evidence="3 6" id="KW-0560">Oxidoreductase</keyword>
<dbReference type="AlphaFoldDB" id="A0A844Z0R2"/>
<keyword evidence="8" id="KW-1185">Reference proteome</keyword>
<proteinExistence type="inferred from homology"/>
<sequence length="488" mass="53464">MTLSYDNHPALRGAMEPARFASEVYDCLVEGTIPAGLNGSFFRVGAEWFYPPKFPDDSPFAADGIASRFRIADGSCDFSARYVETPRYLANKAARRQLFGYYRNPFTDEPEAEGVHGTVANTNIIVFAGKLMALKEDALPYVVDPDTLRTEGTNDFGGDYKAPTFTAHPKVDGQSGEMVTYGYEAEGLASNAIWIYTIAPDGTVTSERKIAAPYLSMVHDIAISQNYILIPVYGMVSSMERLREGKVHWVWDDTVPSYIGVMPRRGDGEVVWIAGPEMAMVHTFSATDEGGVITLHAAVSDSNPFPFFPDVHGKPFNGAKARTTVRKYVIDLSRPQDGWQEEVLFPEYAGALSRIDDRFQGHPFRYGFLSASHPSLAYDAQVMGPRAPSNGICRFDFQTGQVDTMHAGPTVALSEVVFAPRSPDAPEGDGWVLAFATDYADMKSQVIIGDTANLAAGPVARIKLPFRAPGQIHGNWVPQWMMPGEGQA</sequence>
<dbReference type="Proteomes" id="UP000466966">
    <property type="component" value="Unassembled WGS sequence"/>
</dbReference>